<evidence type="ECO:0008006" key="3">
    <source>
        <dbReference type="Google" id="ProtNLM"/>
    </source>
</evidence>
<dbReference type="Gene3D" id="2.130.10.10">
    <property type="entry name" value="YVTN repeat-like/Quinoprotein amine dehydrogenase"/>
    <property type="match status" value="1"/>
</dbReference>
<dbReference type="RefSeq" id="WP_198073984.1">
    <property type="nucleotide sequence ID" value="NZ_JAEDAE010000001.1"/>
</dbReference>
<evidence type="ECO:0000313" key="1">
    <source>
        <dbReference type="EMBL" id="MBH8556551.1"/>
    </source>
</evidence>
<dbReference type="EMBL" id="JAEDAE010000001">
    <property type="protein sequence ID" value="MBH8556551.1"/>
    <property type="molecule type" value="Genomic_DNA"/>
</dbReference>
<dbReference type="InterPro" id="IPR015943">
    <property type="entry name" value="WD40/YVTN_repeat-like_dom_sf"/>
</dbReference>
<protein>
    <recommendedName>
        <fullName evidence="3">Photosynthesis system II assembly factor Ycf48/Hcf136-like domain-containing protein</fullName>
    </recommendedName>
</protein>
<comment type="caution">
    <text evidence="1">The sequence shown here is derived from an EMBL/GenBank/DDBJ whole genome shotgun (WGS) entry which is preliminary data.</text>
</comment>
<accession>A0ABS0Q1M4</accession>
<gene>
    <name evidence="1" type="ORF">I7X13_00730</name>
</gene>
<dbReference type="Proteomes" id="UP000625631">
    <property type="component" value="Unassembled WGS sequence"/>
</dbReference>
<organism evidence="1 2">
    <name type="scientific">Hymenobacter negativus</name>
    <dbReference type="NCBI Taxonomy" id="2795026"/>
    <lineage>
        <taxon>Bacteria</taxon>
        <taxon>Pseudomonadati</taxon>
        <taxon>Bacteroidota</taxon>
        <taxon>Cytophagia</taxon>
        <taxon>Cytophagales</taxon>
        <taxon>Hymenobacteraceae</taxon>
        <taxon>Hymenobacter</taxon>
    </lineage>
</organism>
<reference evidence="1 2" key="1">
    <citation type="submission" date="2020-12" db="EMBL/GenBank/DDBJ databases">
        <title>Hymenobacter sp.</title>
        <authorList>
            <person name="Kim M.K."/>
        </authorList>
    </citation>
    <scope>NUCLEOTIDE SEQUENCE [LARGE SCALE GENOMIC DNA]</scope>
    <source>
        <strain evidence="1 2">BT442</strain>
    </source>
</reference>
<sequence length="317" mass="36051">MHLSQSFRHCRFLGLIALGCLSSSCNSESNQADKVKKPQTSSVAKPKLVYKPTGPDKAIYDLLPVNSDTLIAVKWHGGLAITTDAGLHWQNLHDQPQKHDFLYFKHLTIDEHHILWGLDSWPGMHEPAYSRLAYSADFGNTWKHLEFDTHKFFPYEFYSLPGKPLRIIAYDGTVSQMQDRAGKKWKSVKTVVELDNSVNDTIPGDSFFSGGQFKFLETGQLFSRTIKGWHPIVTAGFINEVNDVCSCAGSTYVVGYNGAVSPTPHYLLRIANGQVRDTTVLPDEDQRYLRCDKKGRLWLFNFRGVWRKSGNRLVYRY</sequence>
<evidence type="ECO:0000313" key="2">
    <source>
        <dbReference type="Proteomes" id="UP000625631"/>
    </source>
</evidence>
<keyword evidence="2" id="KW-1185">Reference proteome</keyword>
<proteinExistence type="predicted"/>
<dbReference type="SUPFAM" id="SSF110296">
    <property type="entry name" value="Oligoxyloglucan reducing end-specific cellobiohydrolase"/>
    <property type="match status" value="1"/>
</dbReference>
<name>A0ABS0Q1M4_9BACT</name>